<dbReference type="SUPFAM" id="SSF47384">
    <property type="entry name" value="Homodimeric domain of signal transducing histidine kinase"/>
    <property type="match status" value="1"/>
</dbReference>
<comment type="caution">
    <text evidence="14">The sequence shown here is derived from an EMBL/GenBank/DDBJ whole genome shotgun (WGS) entry which is preliminary data.</text>
</comment>
<dbReference type="SUPFAM" id="SSF55785">
    <property type="entry name" value="PYP-like sensor domain (PAS domain)"/>
    <property type="match status" value="1"/>
</dbReference>
<evidence type="ECO:0000256" key="12">
    <source>
        <dbReference type="SAM" id="SignalP"/>
    </source>
</evidence>
<evidence type="ECO:0000256" key="6">
    <source>
        <dbReference type="ARBA" id="ARBA00022679"/>
    </source>
</evidence>
<dbReference type="EMBL" id="QOHR01000018">
    <property type="protein sequence ID" value="REC55508.1"/>
    <property type="molecule type" value="Genomic_DNA"/>
</dbReference>
<feature type="domain" description="Histidine kinase" evidence="13">
    <location>
        <begin position="126"/>
        <end position="352"/>
    </location>
</feature>
<dbReference type="GO" id="GO:0005524">
    <property type="term" value="F:ATP binding"/>
    <property type="evidence" value="ECO:0007669"/>
    <property type="project" value="UniProtKB-KW"/>
</dbReference>
<dbReference type="InterPro" id="IPR050351">
    <property type="entry name" value="BphY/WalK/GraS-like"/>
</dbReference>
<evidence type="ECO:0000256" key="2">
    <source>
        <dbReference type="ARBA" id="ARBA00004236"/>
    </source>
</evidence>
<evidence type="ECO:0000256" key="1">
    <source>
        <dbReference type="ARBA" id="ARBA00000085"/>
    </source>
</evidence>
<dbReference type="PRINTS" id="PR00344">
    <property type="entry name" value="BCTRLSENSOR"/>
</dbReference>
<dbReference type="PANTHER" id="PTHR45453">
    <property type="entry name" value="PHOSPHATE REGULON SENSOR PROTEIN PHOR"/>
    <property type="match status" value="1"/>
</dbReference>
<dbReference type="PROSITE" id="PS50109">
    <property type="entry name" value="HIS_KIN"/>
    <property type="match status" value="1"/>
</dbReference>
<dbReference type="Pfam" id="PF00512">
    <property type="entry name" value="HisKA"/>
    <property type="match status" value="1"/>
</dbReference>
<proteinExistence type="predicted"/>
<keyword evidence="9" id="KW-0067">ATP-binding</keyword>
<dbReference type="InterPro" id="IPR003594">
    <property type="entry name" value="HATPase_dom"/>
</dbReference>
<comment type="catalytic activity">
    <reaction evidence="1">
        <text>ATP + protein L-histidine = ADP + protein N-phospho-L-histidine.</text>
        <dbReference type="EC" id="2.7.13.3"/>
    </reaction>
</comment>
<protein>
    <recommendedName>
        <fullName evidence="3">histidine kinase</fullName>
        <ecNumber evidence="3">2.7.13.3</ecNumber>
    </recommendedName>
</protein>
<dbReference type="CDD" id="cd00130">
    <property type="entry name" value="PAS"/>
    <property type="match status" value="1"/>
</dbReference>
<dbReference type="InterPro" id="IPR036890">
    <property type="entry name" value="HATPase_C_sf"/>
</dbReference>
<dbReference type="GO" id="GO:0004721">
    <property type="term" value="F:phosphoprotein phosphatase activity"/>
    <property type="evidence" value="ECO:0007669"/>
    <property type="project" value="TreeGrafter"/>
</dbReference>
<evidence type="ECO:0000259" key="13">
    <source>
        <dbReference type="PROSITE" id="PS50109"/>
    </source>
</evidence>
<dbReference type="InterPro" id="IPR036097">
    <property type="entry name" value="HisK_dim/P_sf"/>
</dbReference>
<dbReference type="SUPFAM" id="SSF55874">
    <property type="entry name" value="ATPase domain of HSP90 chaperone/DNA topoisomerase II/histidine kinase"/>
    <property type="match status" value="1"/>
</dbReference>
<evidence type="ECO:0000313" key="15">
    <source>
        <dbReference type="Proteomes" id="UP000257131"/>
    </source>
</evidence>
<keyword evidence="11" id="KW-0472">Membrane</keyword>
<evidence type="ECO:0000256" key="10">
    <source>
        <dbReference type="ARBA" id="ARBA00023012"/>
    </source>
</evidence>
<keyword evidence="8 14" id="KW-0418">Kinase</keyword>
<evidence type="ECO:0000256" key="5">
    <source>
        <dbReference type="ARBA" id="ARBA00022553"/>
    </source>
</evidence>
<keyword evidence="5" id="KW-0597">Phosphoprotein</keyword>
<evidence type="ECO:0000256" key="7">
    <source>
        <dbReference type="ARBA" id="ARBA00022741"/>
    </source>
</evidence>
<dbReference type="RefSeq" id="WP_115980932.1">
    <property type="nucleotide sequence ID" value="NZ_QOHR01000018.1"/>
</dbReference>
<name>A0A3D9BPR0_9RHOB</name>
<dbReference type="GO" id="GO:0000155">
    <property type="term" value="F:phosphorelay sensor kinase activity"/>
    <property type="evidence" value="ECO:0007669"/>
    <property type="project" value="InterPro"/>
</dbReference>
<dbReference type="InterPro" id="IPR035965">
    <property type="entry name" value="PAS-like_dom_sf"/>
</dbReference>
<dbReference type="OrthoDB" id="9813151at2"/>
<sequence length="352" mass="37950">MSHPVVASLVAALPMPALAVGPNERIEAANADAVRLFGEGTEGRHFITALRQPALLDAIEASLRDGERRTADFLTHDRGQDLAFRVSIGPARLRDGALHGRGVLVVFEDVTPVEKAGQMRRDFVANVSHELRTPLTALMGFIETLKGPAREDPAAAERFLSIMEAEASRMNRLVGDLLSLSRVEADERMRPAERVELGALLRASVAGLAPLASEAGVTLIDALPEETDGPLVPGDADQLRQVFSNLVENAIKYGGAGAEVRVAMDAPAYEPRLRATGVRVRVADTGPGIPEIHLPRLTERFYRVDSHRSREMGGTGLGLAIVKHIVNRHRGRMRIDSTPGEGSTFSVVLPVD</sequence>
<reference evidence="14 15" key="1">
    <citation type="journal article" date="2017" name="Int. J. Syst. Evol. Microbiol.">
        <title>Rhodosalinus sediminis gen. nov., sp. nov., isolated from marine saltern.</title>
        <authorList>
            <person name="Guo L.Y."/>
            <person name="Ling S.K."/>
            <person name="Li C.M."/>
            <person name="Chen G.J."/>
            <person name="Du Z.J."/>
        </authorList>
    </citation>
    <scope>NUCLEOTIDE SEQUENCE [LARGE SCALE GENOMIC DNA]</scope>
    <source>
        <strain evidence="14 15">WDN1C137</strain>
    </source>
</reference>
<dbReference type="Gene3D" id="3.30.450.20">
    <property type="entry name" value="PAS domain"/>
    <property type="match status" value="1"/>
</dbReference>
<dbReference type="InterPro" id="IPR004358">
    <property type="entry name" value="Sig_transdc_His_kin-like_C"/>
</dbReference>
<dbReference type="SMART" id="SM00388">
    <property type="entry name" value="HisKA"/>
    <property type="match status" value="1"/>
</dbReference>
<dbReference type="InterPro" id="IPR000014">
    <property type="entry name" value="PAS"/>
</dbReference>
<evidence type="ECO:0000313" key="14">
    <source>
        <dbReference type="EMBL" id="REC55508.1"/>
    </source>
</evidence>
<feature type="signal peptide" evidence="12">
    <location>
        <begin position="1"/>
        <end position="19"/>
    </location>
</feature>
<dbReference type="Gene3D" id="1.10.287.130">
    <property type="match status" value="1"/>
</dbReference>
<dbReference type="GO" id="GO:0016036">
    <property type="term" value="P:cellular response to phosphate starvation"/>
    <property type="evidence" value="ECO:0007669"/>
    <property type="project" value="TreeGrafter"/>
</dbReference>
<keyword evidence="4" id="KW-1003">Cell membrane</keyword>
<dbReference type="EC" id="2.7.13.3" evidence="3"/>
<dbReference type="InterPro" id="IPR003661">
    <property type="entry name" value="HisK_dim/P_dom"/>
</dbReference>
<keyword evidence="12" id="KW-0732">Signal</keyword>
<dbReference type="InterPro" id="IPR005467">
    <property type="entry name" value="His_kinase_dom"/>
</dbReference>
<dbReference type="SMART" id="SM00387">
    <property type="entry name" value="HATPase_c"/>
    <property type="match status" value="1"/>
</dbReference>
<evidence type="ECO:0000256" key="9">
    <source>
        <dbReference type="ARBA" id="ARBA00022840"/>
    </source>
</evidence>
<keyword evidence="10" id="KW-0902">Two-component regulatory system</keyword>
<keyword evidence="7" id="KW-0547">Nucleotide-binding</keyword>
<dbReference type="Gene3D" id="3.30.565.10">
    <property type="entry name" value="Histidine kinase-like ATPase, C-terminal domain"/>
    <property type="match status" value="1"/>
</dbReference>
<dbReference type="FunFam" id="3.30.565.10:FF:000006">
    <property type="entry name" value="Sensor histidine kinase WalK"/>
    <property type="match status" value="1"/>
</dbReference>
<gene>
    <name evidence="14" type="ORF">DRV84_11805</name>
</gene>
<evidence type="ECO:0000256" key="11">
    <source>
        <dbReference type="ARBA" id="ARBA00023136"/>
    </source>
</evidence>
<evidence type="ECO:0000256" key="3">
    <source>
        <dbReference type="ARBA" id="ARBA00012438"/>
    </source>
</evidence>
<evidence type="ECO:0000256" key="8">
    <source>
        <dbReference type="ARBA" id="ARBA00022777"/>
    </source>
</evidence>
<keyword evidence="15" id="KW-1185">Reference proteome</keyword>
<organism evidence="14 15">
    <name type="scientific">Rhodosalinus sediminis</name>
    <dbReference type="NCBI Taxonomy" id="1940533"/>
    <lineage>
        <taxon>Bacteria</taxon>
        <taxon>Pseudomonadati</taxon>
        <taxon>Pseudomonadota</taxon>
        <taxon>Alphaproteobacteria</taxon>
        <taxon>Rhodobacterales</taxon>
        <taxon>Paracoccaceae</taxon>
        <taxon>Rhodosalinus</taxon>
    </lineage>
</organism>
<dbReference type="FunFam" id="1.10.287.130:FF:000008">
    <property type="entry name" value="Two-component sensor histidine kinase"/>
    <property type="match status" value="1"/>
</dbReference>
<accession>A0A3D9BPR0</accession>
<keyword evidence="6" id="KW-0808">Transferase</keyword>
<dbReference type="CDD" id="cd00082">
    <property type="entry name" value="HisKA"/>
    <property type="match status" value="1"/>
</dbReference>
<dbReference type="Proteomes" id="UP000257131">
    <property type="component" value="Unassembled WGS sequence"/>
</dbReference>
<feature type="chain" id="PRO_5017606567" description="histidine kinase" evidence="12">
    <location>
        <begin position="20"/>
        <end position="352"/>
    </location>
</feature>
<comment type="subcellular location">
    <subcellularLocation>
        <location evidence="2">Cell membrane</location>
    </subcellularLocation>
</comment>
<evidence type="ECO:0000256" key="4">
    <source>
        <dbReference type="ARBA" id="ARBA00022475"/>
    </source>
</evidence>
<dbReference type="GO" id="GO:0005886">
    <property type="term" value="C:plasma membrane"/>
    <property type="evidence" value="ECO:0007669"/>
    <property type="project" value="UniProtKB-SubCell"/>
</dbReference>
<dbReference type="Pfam" id="PF02518">
    <property type="entry name" value="HATPase_c"/>
    <property type="match status" value="1"/>
</dbReference>
<dbReference type="AlphaFoldDB" id="A0A3D9BPR0"/>
<dbReference type="PANTHER" id="PTHR45453:SF1">
    <property type="entry name" value="PHOSPHATE REGULON SENSOR PROTEIN PHOR"/>
    <property type="match status" value="1"/>
</dbReference>